<dbReference type="InterPro" id="IPR016024">
    <property type="entry name" value="ARM-type_fold"/>
</dbReference>
<evidence type="ECO:0000256" key="8">
    <source>
        <dbReference type="ARBA" id="ARBA00022658"/>
    </source>
</evidence>
<evidence type="ECO:0000256" key="1">
    <source>
        <dbReference type="ARBA" id="ARBA00004123"/>
    </source>
</evidence>
<dbReference type="Pfam" id="PF00226">
    <property type="entry name" value="DnaJ"/>
    <property type="match status" value="1"/>
</dbReference>
<evidence type="ECO:0000259" key="16">
    <source>
        <dbReference type="PROSITE" id="PS50076"/>
    </source>
</evidence>
<keyword evidence="15" id="KW-1133">Transmembrane helix</keyword>
<dbReference type="SUPFAM" id="SSF47473">
    <property type="entry name" value="EF-hand"/>
    <property type="match status" value="1"/>
</dbReference>
<dbReference type="Gene3D" id="1.10.287.110">
    <property type="entry name" value="DnaJ domain"/>
    <property type="match status" value="1"/>
</dbReference>
<feature type="compositionally biased region" description="Low complexity" evidence="14">
    <location>
        <begin position="1849"/>
        <end position="1859"/>
    </location>
</feature>
<evidence type="ECO:0000256" key="6">
    <source>
        <dbReference type="ARBA" id="ARBA00022448"/>
    </source>
</evidence>
<keyword evidence="9" id="KW-0106">Calcium</keyword>
<feature type="region of interest" description="Disordered" evidence="14">
    <location>
        <begin position="1744"/>
        <end position="1790"/>
    </location>
</feature>
<dbReference type="PROSITE" id="PS50076">
    <property type="entry name" value="DNAJ_2"/>
    <property type="match status" value="1"/>
</dbReference>
<evidence type="ECO:0000256" key="2">
    <source>
        <dbReference type="ARBA" id="ARBA00004496"/>
    </source>
</evidence>
<evidence type="ECO:0000256" key="7">
    <source>
        <dbReference type="ARBA" id="ARBA00022490"/>
    </source>
</evidence>
<evidence type="ECO:0000256" key="14">
    <source>
        <dbReference type="SAM" id="MobiDB-lite"/>
    </source>
</evidence>
<comment type="similarity">
    <text evidence="3">Belongs to the nucleobindin family.</text>
</comment>
<dbReference type="InterPro" id="IPR018253">
    <property type="entry name" value="DnaJ_domain_CS"/>
</dbReference>
<dbReference type="PROSITE" id="PS00018">
    <property type="entry name" value="EF_HAND_1"/>
    <property type="match status" value="1"/>
</dbReference>
<feature type="domain" description="J" evidence="16">
    <location>
        <begin position="26"/>
        <end position="91"/>
    </location>
</feature>
<dbReference type="InterPro" id="IPR013713">
    <property type="entry name" value="XPO2_central"/>
</dbReference>
<keyword evidence="8" id="KW-0344">Guanine-nucleotide releasing factor</keyword>
<feature type="region of interest" description="Disordered" evidence="14">
    <location>
        <begin position="1802"/>
        <end position="1879"/>
    </location>
</feature>
<dbReference type="Pfam" id="PF08506">
    <property type="entry name" value="Cse1"/>
    <property type="match status" value="1"/>
</dbReference>
<dbReference type="InterPro" id="IPR001623">
    <property type="entry name" value="DnaJ_domain"/>
</dbReference>
<dbReference type="InterPro" id="IPR001494">
    <property type="entry name" value="Importin-beta_N"/>
</dbReference>
<dbReference type="Pfam" id="PF01556">
    <property type="entry name" value="DnaJ_C"/>
    <property type="match status" value="1"/>
</dbReference>
<keyword evidence="7" id="KW-0963">Cytoplasm</keyword>
<keyword evidence="12" id="KW-0539">Nucleus</keyword>
<evidence type="ECO:0000256" key="13">
    <source>
        <dbReference type="ARBA" id="ARBA00030693"/>
    </source>
</evidence>
<evidence type="ECO:0000256" key="4">
    <source>
        <dbReference type="ARBA" id="ARBA00008669"/>
    </source>
</evidence>
<evidence type="ECO:0000259" key="17">
    <source>
        <dbReference type="PROSITE" id="PS50166"/>
    </source>
</evidence>
<evidence type="ECO:0000256" key="3">
    <source>
        <dbReference type="ARBA" id="ARBA00008063"/>
    </source>
</evidence>
<dbReference type="InterPro" id="IPR011989">
    <property type="entry name" value="ARM-like"/>
</dbReference>
<feature type="domain" description="Importin N-terminal" evidence="17">
    <location>
        <begin position="384"/>
        <end position="463"/>
    </location>
</feature>
<gene>
    <name evidence="19" type="primary">cse1l</name>
    <name evidence="19" type="ORF">GZH46_00914</name>
</gene>
<dbReference type="CDD" id="cd10747">
    <property type="entry name" value="DnaJ_C"/>
    <property type="match status" value="1"/>
</dbReference>
<evidence type="ECO:0000256" key="5">
    <source>
        <dbReference type="ARBA" id="ARBA00018945"/>
    </source>
</evidence>
<dbReference type="Pfam" id="PF03810">
    <property type="entry name" value="IBN_N"/>
    <property type="match status" value="1"/>
</dbReference>
<dbReference type="InterPro" id="IPR002048">
    <property type="entry name" value="EF_hand_dom"/>
</dbReference>
<dbReference type="PRINTS" id="PR00625">
    <property type="entry name" value="JDOMAIN"/>
</dbReference>
<sequence>MWVSIHLLTAVTFLVIQGLVCLAGRDFYKILGIPKTATEYEIKRSFRKLAIKMHPDKNVDDADATKKFQDLREAFEVLSDPKKRKLYDEGGEERLKKMNGFSSQGMDPFESFFGDFFGFSNHPEDKETPRGADVIVDLWVTYEELYVGQFVELKRIKPVYRPAKGTRKCNCRQEMTTRQLGPGRFQMMQQTVCDECENMELTTQERTLEVEVEPGMRDGAEQRFAGEGEPHIDGDPGDLRVRIKTLPHPVFERRGDDLYTNVTVSLSDALTGFSINITHLDGHQVSVTRDKVIWPGARIRKANEGMPNYEDNDTKGTLYITFDIDFPKSAISDEDKEQIKTILRKYETKDREEAQNEIVVTMSVDFAALLQKGISVDAQERKAAEEELLRLETQSNYGTAILMLVRQSDINPVIRQSAAIAFKNFIKRHWRYDPNDETVDHGDTINGSERQLIKQWITGIMIESPDQIQRQLSDAITLIGQHDFPDKWPSLVGELVQYLKVSGARDFNTINGVLQTAHSIFRRYRHEFQSDRLWSEIKYVLDNFAQPFTDLFKELDALAHQPQNQNNQAVLKPIYHSLVLCAKIFHSLNAQDLPEFFEDNINEWMPRFLQLLSDEIKVLETDSDEEPGLLEQLKSQICEIASIYVQRYSGEFQDYIPKFAEAVWKLLVSTGQETKYDILVSNAIKFLTTVAERSESRHLFQQPTVLNSLCQRVIIPNMEFRPTDEELFEDSCDEYIRRDIEGSDVDTRRRAACELVKALSRHFEKEIIEVFSQYIVAMLSEFSANKKANWKKKDVSIFLVTSMVVRGASRQHGTMSVSSLVNIEDFFKQHILVDLEPVDKLDELPVLRADALKYITTFRNQLSPALLITSLPLVIRHLAAPSVVVHSYAAITIEKLLTMRDPTNASVTALKASQIEPYMDLLISGLFDTLQIPGSEENEYVMKAIMRIFSFAHSSTVLPFLPTVVPKILAKLGMVAKNPSRPHFNHYLFETLALTIKAASVQGAATLKDFEEILFKISQEILVQDVQEFTPYVFQLLNMILAIREPNTLTENYIKLFPELLVPTLWERVANIHPLTGLLQTYLEKASSSILAGDKLLPLLGVFQKLIASKATDHEGLALLQSMLLHIEPSALDAHMRQIFLLFFQRLTSSKTTKFVRNVLVYFSLYAFLRGPSVLVNTIDSIQASMFGMVVEKLYIPDLQKVSGAIERRICACGLTRILTELPEMIDGPYAHLWLPLLEALVSLIELPTEEANNEEDGHFTDIEEVLSYQAQYARLMFASRKEFDPTAKSVPDIRLFLAQSLRDLGQKAPYKIAELAKLTSDTAGHCLTIQNSNVHMFQICTPCLAEEEAHKAVDEQDFEKLGLHYGKYLTEVVKALEKDRHFTETIKSMGVEDIKSGKVAEQLKHVHEDVRKRLNELKGLEIARLAELATRKNEINQFGETYHGAGQRRWRTLGGSSSSVTEHLGTHGNYFDTADLHKLMVATTNHLEKFDKEGHEQFRKYEMEKEYQFQERLKQMNETERQEAIKAREELLKKHDQHDRVHRPGSEGHFRQVWKDKDHLPEQEFNPNTFFSLSDIDSNNYWDPKEVRQLLQTEIEKLYDPNNPEDDPNEMEEEYNRMRERVYKDIDTDKDGLISRKEFLDYSHRPEFKKDDGWEDLSKEKHYTEKELEEFRKNHDAYQREINQYGLPNYQNYPSQMYLPNYGYQVHPNAYYGYQVDPNHPQAQQAAYHQAAAYHQQAAAGGYQAPVPQNPGVAAPPYQQPPAQYAAPVGQVPPQQHQQPQQPVGQQQYAQQNYYQGAPQQVTGQNVQQPPQQQQPVAQQQPSVSQQQQQPQQQNQQPVPQQQPPQQQPIYQQNQQPPTGQHNMGYQQQAPPPQQQQQAQPVALAAGAVAVVVVIVGPFEVLLLTTGVAFTGFSSSELSDDELLEACFFLPDVGLGVGLGITLAGGAGVGVTTAALLLAGGVAFGTGFSSSELFDEELLDGGFCFLPDACFGVCLDALAAAAGVGGAAAALFLAGTPLGVESNLATLASLVGALISSELSESSDELDCRVLLIGTLAGAGATFVSSSELSDELLD</sequence>
<feature type="transmembrane region" description="Helical" evidence="15">
    <location>
        <begin position="1883"/>
        <end position="1912"/>
    </location>
</feature>
<keyword evidence="20" id="KW-1185">Reference proteome</keyword>
<dbReference type="InterPro" id="IPR018247">
    <property type="entry name" value="EF_Hand_1_Ca_BS"/>
</dbReference>
<comment type="subcellular location">
    <subcellularLocation>
        <location evidence="2">Cytoplasm</location>
    </subcellularLocation>
    <subcellularLocation>
        <location evidence="1">Nucleus</location>
    </subcellularLocation>
</comment>
<dbReference type="InterPro" id="IPR002939">
    <property type="entry name" value="DnaJ_C"/>
</dbReference>
<evidence type="ECO:0000313" key="19">
    <source>
        <dbReference type="EMBL" id="KAG9510537.1"/>
    </source>
</evidence>
<dbReference type="SMART" id="SM00913">
    <property type="entry name" value="IBN_N"/>
    <property type="match status" value="1"/>
</dbReference>
<dbReference type="PANTHER" id="PTHR10997:SF8">
    <property type="entry name" value="EXPORTIN-2"/>
    <property type="match status" value="1"/>
</dbReference>
<dbReference type="SMART" id="SM00271">
    <property type="entry name" value="DnaJ"/>
    <property type="match status" value="1"/>
</dbReference>
<dbReference type="Gene3D" id="2.60.260.20">
    <property type="entry name" value="Urease metallochaperone UreE, N-terminal domain"/>
    <property type="match status" value="2"/>
</dbReference>
<keyword evidence="10" id="KW-0653">Protein transport</keyword>
<dbReference type="SUPFAM" id="SSF49493">
    <property type="entry name" value="HSP40/DnaJ peptide-binding domain"/>
    <property type="match status" value="2"/>
</dbReference>
<evidence type="ECO:0000256" key="11">
    <source>
        <dbReference type="ARBA" id="ARBA00023125"/>
    </source>
</evidence>
<dbReference type="PROSITE" id="PS50222">
    <property type="entry name" value="EF_HAND_2"/>
    <property type="match status" value="1"/>
</dbReference>
<dbReference type="EMBL" id="JAIFTH010000126">
    <property type="protein sequence ID" value="KAG9510537.1"/>
    <property type="molecule type" value="Genomic_DNA"/>
</dbReference>
<feature type="compositionally biased region" description="Low complexity" evidence="14">
    <location>
        <begin position="1802"/>
        <end position="1841"/>
    </location>
</feature>
<dbReference type="InterPro" id="IPR005043">
    <property type="entry name" value="XPO2_C"/>
</dbReference>
<reference evidence="19 20" key="1">
    <citation type="submission" date="2020-10" db="EMBL/GenBank/DDBJ databases">
        <authorList>
            <person name="Klimov P.B."/>
            <person name="Dyachkov S.M."/>
            <person name="Chetverikov P.E."/>
        </authorList>
    </citation>
    <scope>NUCLEOTIDE SEQUENCE [LARGE SCALE GENOMIC DNA]</scope>
    <source>
        <strain evidence="19">BMOC 18-1129-001#AD2665</strain>
        <tissue evidence="19">Entire mites</tissue>
    </source>
</reference>
<evidence type="ECO:0000256" key="9">
    <source>
        <dbReference type="ARBA" id="ARBA00022837"/>
    </source>
</evidence>
<keyword evidence="15" id="KW-0472">Membrane</keyword>
<evidence type="ECO:0000256" key="12">
    <source>
        <dbReference type="ARBA" id="ARBA00023242"/>
    </source>
</evidence>
<dbReference type="Gene3D" id="1.25.10.10">
    <property type="entry name" value="Leucine-rich Repeat Variant"/>
    <property type="match status" value="1"/>
</dbReference>
<comment type="similarity">
    <text evidence="4">Belongs to the XPO2/CSE1 family.</text>
</comment>
<keyword evidence="15" id="KW-0812">Transmembrane</keyword>
<dbReference type="PROSITE" id="PS00636">
    <property type="entry name" value="DNAJ_1"/>
    <property type="match status" value="1"/>
</dbReference>
<dbReference type="Pfam" id="PF03378">
    <property type="entry name" value="CAS_CSE1"/>
    <property type="match status" value="1"/>
</dbReference>
<evidence type="ECO:0000259" key="18">
    <source>
        <dbReference type="PROSITE" id="PS50222"/>
    </source>
</evidence>
<name>A0ABQ7SAY0_9ACAR</name>
<comment type="caution">
    <text evidence="19">The sequence shown here is derived from an EMBL/GenBank/DDBJ whole genome shotgun (WGS) entry which is preliminary data.</text>
</comment>
<dbReference type="PANTHER" id="PTHR10997">
    <property type="entry name" value="IMPORTIN-7, 8, 11"/>
    <property type="match status" value="1"/>
</dbReference>
<accession>A0ABQ7SAY0</accession>
<dbReference type="Proteomes" id="UP000825002">
    <property type="component" value="Unassembled WGS sequence"/>
</dbReference>
<evidence type="ECO:0000256" key="10">
    <source>
        <dbReference type="ARBA" id="ARBA00022927"/>
    </source>
</evidence>
<organism evidence="19 20">
    <name type="scientific">Fragariocoptes setiger</name>
    <dbReference type="NCBI Taxonomy" id="1670756"/>
    <lineage>
        <taxon>Eukaryota</taxon>
        <taxon>Metazoa</taxon>
        <taxon>Ecdysozoa</taxon>
        <taxon>Arthropoda</taxon>
        <taxon>Chelicerata</taxon>
        <taxon>Arachnida</taxon>
        <taxon>Acari</taxon>
        <taxon>Acariformes</taxon>
        <taxon>Trombidiformes</taxon>
        <taxon>Prostigmata</taxon>
        <taxon>Eupodina</taxon>
        <taxon>Eriophyoidea</taxon>
        <taxon>Phytoptidae</taxon>
        <taxon>Fragariocoptes</taxon>
    </lineage>
</organism>
<protein>
    <recommendedName>
        <fullName evidence="5">Exportin-2</fullName>
    </recommendedName>
    <alternativeName>
        <fullName evidence="13">Importin-alpha re-exporter</fullName>
    </alternativeName>
</protein>
<keyword evidence="6" id="KW-0813">Transport</keyword>
<dbReference type="Gene3D" id="1.10.238.10">
    <property type="entry name" value="EF-hand"/>
    <property type="match status" value="1"/>
</dbReference>
<dbReference type="InterPro" id="IPR036869">
    <property type="entry name" value="J_dom_sf"/>
</dbReference>
<dbReference type="InterPro" id="IPR008971">
    <property type="entry name" value="HSP40/DnaJ_pept-bd"/>
</dbReference>
<dbReference type="Pfam" id="PF25434">
    <property type="entry name" value="NUCB1_N"/>
    <property type="match status" value="1"/>
</dbReference>
<dbReference type="InterPro" id="IPR011992">
    <property type="entry name" value="EF-hand-dom_pair"/>
</dbReference>
<feature type="non-terminal residue" evidence="19">
    <location>
        <position position="2076"/>
    </location>
</feature>
<dbReference type="SUPFAM" id="SSF48371">
    <property type="entry name" value="ARM repeat"/>
    <property type="match status" value="1"/>
</dbReference>
<dbReference type="CDD" id="cd06257">
    <property type="entry name" value="DnaJ"/>
    <property type="match status" value="1"/>
</dbReference>
<dbReference type="SUPFAM" id="SSF46565">
    <property type="entry name" value="Chaperone J-domain"/>
    <property type="match status" value="1"/>
</dbReference>
<feature type="domain" description="EF-hand" evidence="18">
    <location>
        <begin position="1615"/>
        <end position="1650"/>
    </location>
</feature>
<dbReference type="PROSITE" id="PS50166">
    <property type="entry name" value="IMPORTIN_B_NT"/>
    <property type="match status" value="1"/>
</dbReference>
<proteinExistence type="inferred from homology"/>
<evidence type="ECO:0000313" key="20">
    <source>
        <dbReference type="Proteomes" id="UP000825002"/>
    </source>
</evidence>
<dbReference type="InterPro" id="IPR057576">
    <property type="entry name" value="NUCB1_N"/>
</dbReference>
<evidence type="ECO:0000256" key="15">
    <source>
        <dbReference type="SAM" id="Phobius"/>
    </source>
</evidence>
<keyword evidence="11" id="KW-0238">DNA-binding</keyword>